<dbReference type="OrthoDB" id="419709at2759"/>
<reference evidence="3" key="3">
    <citation type="submission" date="2015-06" db="UniProtKB">
        <authorList>
            <consortium name="EnsemblMetazoa"/>
        </authorList>
    </citation>
    <scope>IDENTIFICATION</scope>
</reference>
<dbReference type="EnsemblMetazoa" id="CapteT195351">
    <property type="protein sequence ID" value="CapteP195351"/>
    <property type="gene ID" value="CapteG195351"/>
</dbReference>
<dbReference type="HOGENOM" id="CLU_046470_0_0_1"/>
<keyword evidence="4" id="KW-1185">Reference proteome</keyword>
<keyword evidence="1" id="KW-1133">Transmembrane helix</keyword>
<reference evidence="2 4" key="2">
    <citation type="journal article" date="2013" name="Nature">
        <title>Insights into bilaterian evolution from three spiralian genomes.</title>
        <authorList>
            <person name="Simakov O."/>
            <person name="Marletaz F."/>
            <person name="Cho S.J."/>
            <person name="Edsinger-Gonzales E."/>
            <person name="Havlak P."/>
            <person name="Hellsten U."/>
            <person name="Kuo D.H."/>
            <person name="Larsson T."/>
            <person name="Lv J."/>
            <person name="Arendt D."/>
            <person name="Savage R."/>
            <person name="Osoegawa K."/>
            <person name="de Jong P."/>
            <person name="Grimwood J."/>
            <person name="Chapman J.A."/>
            <person name="Shapiro H."/>
            <person name="Aerts A."/>
            <person name="Otillar R.P."/>
            <person name="Terry A.Y."/>
            <person name="Boore J.L."/>
            <person name="Grigoriev I.V."/>
            <person name="Lindberg D.R."/>
            <person name="Seaver E.C."/>
            <person name="Weisblat D.A."/>
            <person name="Putnam N.H."/>
            <person name="Rokhsar D.S."/>
        </authorList>
    </citation>
    <scope>NUCLEOTIDE SEQUENCE</scope>
    <source>
        <strain evidence="2 4">I ESC-2004</strain>
    </source>
</reference>
<evidence type="ECO:0000313" key="3">
    <source>
        <dbReference type="EnsemblMetazoa" id="CapteP195351"/>
    </source>
</evidence>
<proteinExistence type="predicted"/>
<dbReference type="Proteomes" id="UP000014760">
    <property type="component" value="Unassembled WGS sequence"/>
</dbReference>
<feature type="transmembrane region" description="Helical" evidence="1">
    <location>
        <begin position="12"/>
        <end position="30"/>
    </location>
</feature>
<organism evidence="2">
    <name type="scientific">Capitella teleta</name>
    <name type="common">Polychaete worm</name>
    <dbReference type="NCBI Taxonomy" id="283909"/>
    <lineage>
        <taxon>Eukaryota</taxon>
        <taxon>Metazoa</taxon>
        <taxon>Spiralia</taxon>
        <taxon>Lophotrochozoa</taxon>
        <taxon>Annelida</taxon>
        <taxon>Polychaeta</taxon>
        <taxon>Sedentaria</taxon>
        <taxon>Scolecida</taxon>
        <taxon>Capitellidae</taxon>
        <taxon>Capitella</taxon>
    </lineage>
</organism>
<accession>R7TDE3</accession>
<gene>
    <name evidence="2" type="ORF">CAPTEDRAFT_195351</name>
</gene>
<keyword evidence="1" id="KW-0812">Transmembrane</keyword>
<reference evidence="4" key="1">
    <citation type="submission" date="2012-12" db="EMBL/GenBank/DDBJ databases">
        <authorList>
            <person name="Hellsten U."/>
            <person name="Grimwood J."/>
            <person name="Chapman J.A."/>
            <person name="Shapiro H."/>
            <person name="Aerts A."/>
            <person name="Otillar R.P."/>
            <person name="Terry A.Y."/>
            <person name="Boore J.L."/>
            <person name="Simakov O."/>
            <person name="Marletaz F."/>
            <person name="Cho S.-J."/>
            <person name="Edsinger-Gonzales E."/>
            <person name="Havlak P."/>
            <person name="Kuo D.-H."/>
            <person name="Larsson T."/>
            <person name="Lv J."/>
            <person name="Arendt D."/>
            <person name="Savage R."/>
            <person name="Osoegawa K."/>
            <person name="de Jong P."/>
            <person name="Lindberg D.R."/>
            <person name="Seaver E.C."/>
            <person name="Weisblat D.A."/>
            <person name="Putnam N.H."/>
            <person name="Grigoriev I.V."/>
            <person name="Rokhsar D.S."/>
        </authorList>
    </citation>
    <scope>NUCLEOTIDE SEQUENCE</scope>
    <source>
        <strain evidence="4">I ESC-2004</strain>
    </source>
</reference>
<sequence length="436" mass="50477">MRTSPSNVVKLTILNIAITIVFWIIPLLTLKCNSSVKDERRWNTSTQVHGDIKAFRIWTMDMHMATIKDLVHRLTPLGVEFTWKSMSLHCKAPNDCGESLKIVNKNNALHLNDSLIADFYEAYKDDAEIHSVDAFVCFHPAAMCQLFIPFNKSIIIVASTRYEIGRDESVTRWMKWNDDIRELAKDPKNIIAANNLYDAHYLEYFTGVSAKVLPSYCGYISASYSPSNSTFLLYAGRGMKSTFSVIFMKNYTELCKYRVDCPEILYVKDTYPAGYSYEELSGHQGLVYAPYQVSTMSLFEQYRMNLPMFFPSLTLLSKWDAERTWVKERIIFTTKTFLRPNGSEISCDPSQVGIPDPNTVEDAFSIRYWLQKADFYQWPYITYYESYEDLVQQMLSVDLQEISSRMKAYNLKHRERLDAQWLAIIKDIALKAQKSS</sequence>
<protein>
    <submittedName>
        <fullName evidence="2 3">Uncharacterized protein</fullName>
    </submittedName>
</protein>
<dbReference type="EMBL" id="AMQN01002937">
    <property type="status" value="NOT_ANNOTATED_CDS"/>
    <property type="molecule type" value="Genomic_DNA"/>
</dbReference>
<evidence type="ECO:0000256" key="1">
    <source>
        <dbReference type="SAM" id="Phobius"/>
    </source>
</evidence>
<dbReference type="AlphaFoldDB" id="R7TDE3"/>
<evidence type="ECO:0000313" key="4">
    <source>
        <dbReference type="Proteomes" id="UP000014760"/>
    </source>
</evidence>
<keyword evidence="1" id="KW-0472">Membrane</keyword>
<evidence type="ECO:0000313" key="2">
    <source>
        <dbReference type="EMBL" id="ELT91522.1"/>
    </source>
</evidence>
<name>R7TDE3_CAPTE</name>
<dbReference type="EMBL" id="KB310466">
    <property type="protein sequence ID" value="ELT91522.1"/>
    <property type="molecule type" value="Genomic_DNA"/>
</dbReference>